<feature type="transmembrane region" description="Helical" evidence="6">
    <location>
        <begin position="351"/>
        <end position="374"/>
    </location>
</feature>
<evidence type="ECO:0000256" key="6">
    <source>
        <dbReference type="SAM" id="Phobius"/>
    </source>
</evidence>
<reference evidence="7" key="1">
    <citation type="submission" date="2022-10" db="EMBL/GenBank/DDBJ databases">
        <title>Description of Fervidibacillus gen. nov. in the family Fervidibacillaceae fam. nov. with two species, Fervidibacillus albus sp. nov., and Fervidibacillus halotolerans sp. nov., isolated from tidal flat sediments.</title>
        <authorList>
            <person name="Kwon K.K."/>
            <person name="Yang S.-H."/>
        </authorList>
    </citation>
    <scope>NUCLEOTIDE SEQUENCE</scope>
    <source>
        <strain evidence="7">JCM 19140</strain>
    </source>
</reference>
<dbReference type="PANTHER" id="PTHR30250">
    <property type="entry name" value="PST FAMILY PREDICTED COLANIC ACID TRANSPORTER"/>
    <property type="match status" value="1"/>
</dbReference>
<feature type="transmembrane region" description="Helical" evidence="6">
    <location>
        <begin position="40"/>
        <end position="64"/>
    </location>
</feature>
<feature type="transmembrane region" description="Helical" evidence="6">
    <location>
        <begin position="312"/>
        <end position="331"/>
    </location>
</feature>
<dbReference type="InterPro" id="IPR002797">
    <property type="entry name" value="Polysacc_synth"/>
</dbReference>
<evidence type="ECO:0000313" key="7">
    <source>
        <dbReference type="EMBL" id="MCU9614502.1"/>
    </source>
</evidence>
<accession>A0AAE3LP32</accession>
<feature type="transmembrane region" description="Helical" evidence="6">
    <location>
        <begin position="381"/>
        <end position="399"/>
    </location>
</feature>
<dbReference type="InterPro" id="IPR050833">
    <property type="entry name" value="Poly_Biosynth_Transport"/>
</dbReference>
<proteinExistence type="predicted"/>
<gene>
    <name evidence="7" type="ORF">OEV98_13230</name>
</gene>
<keyword evidence="5 6" id="KW-0472">Membrane</keyword>
<keyword evidence="8" id="KW-1185">Reference proteome</keyword>
<dbReference type="InterPro" id="IPR024923">
    <property type="entry name" value="PG_synth_SpoVB"/>
</dbReference>
<feature type="transmembrane region" description="Helical" evidence="6">
    <location>
        <begin position="85"/>
        <end position="107"/>
    </location>
</feature>
<keyword evidence="4 6" id="KW-1133">Transmembrane helix</keyword>
<sequence>MSSFLKGTIILAGAAFFGECIEFLINLVLAKELGEYGIGQYMSIAPVIGLVMIIASLELPISISKFVAERDKKYHLSMLKSAMKLALIFMVVLLAVAALIFTMIPFFSDVHPLIRWMILILVPIISISSIARGYFMGVQKMGKIAIANLFRRGMQLFLLVFIYQMFDFQIEVAILVAICSFIGGEVLVFIYLISAYFLQLKQLKNYPYSEKMPTRHIMKNLMEVALPTTGMRIFHSVTNAIEPFLIKQALVISGFSLEAATEHFGMIAGVAVTIGFFPAFMAHSLMTALIPAVSQSYAVKDQGRLITLLKQVIRLTLLYGIPVCIAITFFAEPLSKLFVESLSAPYYLKLLWPYFLLHYFTIPLQAFLIGMGLVKDALLHNVWATIVAFCIMFLLGSNHEFQMDGIIIGMNAGACVLMLLHYFTVCKKIGISLSMHRKEPLID</sequence>
<dbReference type="GO" id="GO:0005886">
    <property type="term" value="C:plasma membrane"/>
    <property type="evidence" value="ECO:0007669"/>
    <property type="project" value="UniProtKB-SubCell"/>
</dbReference>
<feature type="transmembrane region" description="Helical" evidence="6">
    <location>
        <begin position="266"/>
        <end position="291"/>
    </location>
</feature>
<keyword evidence="3 6" id="KW-0812">Transmembrane</keyword>
<keyword evidence="2" id="KW-1003">Cell membrane</keyword>
<evidence type="ECO:0000256" key="3">
    <source>
        <dbReference type="ARBA" id="ARBA00022692"/>
    </source>
</evidence>
<feature type="transmembrane region" description="Helical" evidence="6">
    <location>
        <begin position="405"/>
        <end position="425"/>
    </location>
</feature>
<name>A0AAE3LP32_9BACI</name>
<evidence type="ECO:0000256" key="1">
    <source>
        <dbReference type="ARBA" id="ARBA00004651"/>
    </source>
</evidence>
<dbReference type="EMBL" id="JAOUSF010000004">
    <property type="protein sequence ID" value="MCU9614502.1"/>
    <property type="molecule type" value="Genomic_DNA"/>
</dbReference>
<dbReference type="AlphaFoldDB" id="A0AAE3LP32"/>
<dbReference type="RefSeq" id="WP_263073792.1">
    <property type="nucleotide sequence ID" value="NZ_JAOUSF010000004.1"/>
</dbReference>
<feature type="transmembrane region" description="Helical" evidence="6">
    <location>
        <begin position="172"/>
        <end position="200"/>
    </location>
</feature>
<evidence type="ECO:0000256" key="5">
    <source>
        <dbReference type="ARBA" id="ARBA00023136"/>
    </source>
</evidence>
<dbReference type="PIRSF" id="PIRSF038958">
    <property type="entry name" value="PG_synth_SpoVB"/>
    <property type="match status" value="1"/>
</dbReference>
<feature type="transmembrane region" description="Helical" evidence="6">
    <location>
        <begin position="113"/>
        <end position="137"/>
    </location>
</feature>
<evidence type="ECO:0000313" key="8">
    <source>
        <dbReference type="Proteomes" id="UP001209318"/>
    </source>
</evidence>
<evidence type="ECO:0000256" key="2">
    <source>
        <dbReference type="ARBA" id="ARBA00022475"/>
    </source>
</evidence>
<dbReference type="PANTHER" id="PTHR30250:SF24">
    <property type="entry name" value="STAGE V SPORULATION PROTEIN B"/>
    <property type="match status" value="1"/>
</dbReference>
<comment type="caution">
    <text evidence="7">The sequence shown here is derived from an EMBL/GenBank/DDBJ whole genome shotgun (WGS) entry which is preliminary data.</text>
</comment>
<organism evidence="7 8">
    <name type="scientific">Perspicuibacillus lycopersici</name>
    <dbReference type="NCBI Taxonomy" id="1325689"/>
    <lineage>
        <taxon>Bacteria</taxon>
        <taxon>Bacillati</taxon>
        <taxon>Bacillota</taxon>
        <taxon>Bacilli</taxon>
        <taxon>Bacillales</taxon>
        <taxon>Bacillaceae</taxon>
        <taxon>Perspicuibacillus</taxon>
    </lineage>
</organism>
<protein>
    <submittedName>
        <fullName evidence="7">Polysaccharide biosynthesis protein</fullName>
    </submittedName>
</protein>
<dbReference type="Pfam" id="PF01943">
    <property type="entry name" value="Polysacc_synt"/>
    <property type="match status" value="1"/>
</dbReference>
<dbReference type="CDD" id="cd13124">
    <property type="entry name" value="MATE_SpoVB_like"/>
    <property type="match status" value="1"/>
</dbReference>
<dbReference type="Proteomes" id="UP001209318">
    <property type="component" value="Unassembled WGS sequence"/>
</dbReference>
<comment type="subcellular location">
    <subcellularLocation>
        <location evidence="1">Cell membrane</location>
        <topology evidence="1">Multi-pass membrane protein</topology>
    </subcellularLocation>
</comment>
<evidence type="ECO:0000256" key="4">
    <source>
        <dbReference type="ARBA" id="ARBA00022989"/>
    </source>
</evidence>